<dbReference type="GO" id="GO:0003735">
    <property type="term" value="F:structural constituent of ribosome"/>
    <property type="evidence" value="ECO:0007669"/>
    <property type="project" value="InterPro"/>
</dbReference>
<comment type="subunit">
    <text evidence="3">P1 and P2 exist as dimers at the large ribosomal subunit.</text>
</comment>
<feature type="chain" id="PRO_5016673957" description="60S acidic ribosomal protein P2" evidence="8">
    <location>
        <begin position="17"/>
        <end position="109"/>
    </location>
</feature>
<evidence type="ECO:0008006" key="11">
    <source>
        <dbReference type="Google" id="ProtNLM"/>
    </source>
</evidence>
<evidence type="ECO:0000256" key="6">
    <source>
        <dbReference type="ARBA" id="ARBA00023274"/>
    </source>
</evidence>
<feature type="region of interest" description="Disordered" evidence="7">
    <location>
        <begin position="83"/>
        <end position="109"/>
    </location>
</feature>
<dbReference type="InterPro" id="IPR044076">
    <property type="entry name" value="Ribosomal_P2"/>
</dbReference>
<evidence type="ECO:0000256" key="1">
    <source>
        <dbReference type="ARBA" id="ARBA00003362"/>
    </source>
</evidence>
<evidence type="ECO:0000256" key="2">
    <source>
        <dbReference type="ARBA" id="ARBA00005436"/>
    </source>
</evidence>
<dbReference type="Gene3D" id="1.10.10.1410">
    <property type="match status" value="1"/>
</dbReference>
<evidence type="ECO:0000256" key="4">
    <source>
        <dbReference type="ARBA" id="ARBA00022553"/>
    </source>
</evidence>
<reference evidence="9 10" key="1">
    <citation type="submission" date="2016-10" db="EMBL/GenBank/DDBJ databases">
        <authorList>
            <person name="Cai Z."/>
        </authorList>
    </citation>
    <scope>NUCLEOTIDE SEQUENCE [LARGE SCALE GENOMIC DNA]</scope>
</reference>
<dbReference type="STRING" id="3088.A0A383VVT5"/>
<sequence>MRVVSAVLLAVLGGKANPTADDVKAILGSVGVEADAADVDRLLKELEGKDISELIAAGREKLQSVPSGGAAVAAAPAAGGAAGGAAAAKEEKKEEPSEEDEDMGFSLFD</sequence>
<dbReference type="Proteomes" id="UP000256970">
    <property type="component" value="Unassembled WGS sequence"/>
</dbReference>
<keyword evidence="4" id="KW-0597">Phosphoprotein</keyword>
<evidence type="ECO:0000313" key="9">
    <source>
        <dbReference type="EMBL" id="SZX68536.1"/>
    </source>
</evidence>
<evidence type="ECO:0000256" key="5">
    <source>
        <dbReference type="ARBA" id="ARBA00022980"/>
    </source>
</evidence>
<evidence type="ECO:0000256" key="3">
    <source>
        <dbReference type="ARBA" id="ARBA00011266"/>
    </source>
</evidence>
<dbReference type="GO" id="GO:0002182">
    <property type="term" value="P:cytoplasmic translational elongation"/>
    <property type="evidence" value="ECO:0007669"/>
    <property type="project" value="InterPro"/>
</dbReference>
<keyword evidence="8" id="KW-0732">Signal</keyword>
<evidence type="ECO:0000256" key="8">
    <source>
        <dbReference type="SAM" id="SignalP"/>
    </source>
</evidence>
<protein>
    <recommendedName>
        <fullName evidence="11">60S acidic ribosomal protein P2</fullName>
    </recommendedName>
</protein>
<keyword evidence="10" id="KW-1185">Reference proteome</keyword>
<dbReference type="GO" id="GO:0022625">
    <property type="term" value="C:cytosolic large ribosomal subunit"/>
    <property type="evidence" value="ECO:0007669"/>
    <property type="project" value="InterPro"/>
</dbReference>
<name>A0A383VVT5_TETOB</name>
<dbReference type="PANTHER" id="PTHR21141">
    <property type="entry name" value="60S ACIDIC RIBOSOMAL PROTEIN FAMILY MEMBER"/>
    <property type="match status" value="1"/>
</dbReference>
<dbReference type="AlphaFoldDB" id="A0A383VVT5"/>
<comment type="function">
    <text evidence="1">Plays an important role in the elongation step of protein synthesis.</text>
</comment>
<dbReference type="Pfam" id="PF00428">
    <property type="entry name" value="Ribosomal_60s"/>
    <property type="match status" value="1"/>
</dbReference>
<evidence type="ECO:0000313" key="10">
    <source>
        <dbReference type="Proteomes" id="UP000256970"/>
    </source>
</evidence>
<gene>
    <name evidence="9" type="ORF">BQ4739_LOCUS8878</name>
</gene>
<proteinExistence type="inferred from homology"/>
<keyword evidence="5" id="KW-0689">Ribosomal protein</keyword>
<dbReference type="CDD" id="cd05833">
    <property type="entry name" value="Ribosomal_P2"/>
    <property type="match status" value="1"/>
</dbReference>
<dbReference type="InterPro" id="IPR027534">
    <property type="entry name" value="Ribosomal_P1/P2"/>
</dbReference>
<dbReference type="PANTHER" id="PTHR21141:SF5">
    <property type="entry name" value="LARGE RIBOSOMAL SUBUNIT PROTEIN P2"/>
    <property type="match status" value="1"/>
</dbReference>
<dbReference type="EMBL" id="FNXT01000865">
    <property type="protein sequence ID" value="SZX68536.1"/>
    <property type="molecule type" value="Genomic_DNA"/>
</dbReference>
<accession>A0A383VVT5</accession>
<dbReference type="PRINTS" id="PR00456">
    <property type="entry name" value="RIBOSOMALP2"/>
</dbReference>
<organism evidence="9 10">
    <name type="scientific">Tetradesmus obliquus</name>
    <name type="common">Green alga</name>
    <name type="synonym">Acutodesmus obliquus</name>
    <dbReference type="NCBI Taxonomy" id="3088"/>
    <lineage>
        <taxon>Eukaryota</taxon>
        <taxon>Viridiplantae</taxon>
        <taxon>Chlorophyta</taxon>
        <taxon>core chlorophytes</taxon>
        <taxon>Chlorophyceae</taxon>
        <taxon>CS clade</taxon>
        <taxon>Sphaeropleales</taxon>
        <taxon>Scenedesmaceae</taxon>
        <taxon>Tetradesmus</taxon>
    </lineage>
</organism>
<dbReference type="InterPro" id="IPR038716">
    <property type="entry name" value="P1/P2_N_sf"/>
</dbReference>
<comment type="similarity">
    <text evidence="2">Belongs to the eukaryotic ribosomal protein P1/P2 family.</text>
</comment>
<keyword evidence="6" id="KW-0687">Ribonucleoprotein</keyword>
<dbReference type="InterPro" id="IPR001859">
    <property type="entry name" value="Ribosomal_P1/P2_euk"/>
</dbReference>
<dbReference type="HAMAP" id="MF_01478">
    <property type="entry name" value="Ribosomal_L12_arch"/>
    <property type="match status" value="1"/>
</dbReference>
<feature type="signal peptide" evidence="8">
    <location>
        <begin position="1"/>
        <end position="16"/>
    </location>
</feature>
<evidence type="ECO:0000256" key="7">
    <source>
        <dbReference type="SAM" id="MobiDB-lite"/>
    </source>
</evidence>
<dbReference type="FunFam" id="1.10.10.1410:FF:000002">
    <property type="entry name" value="60S acidic ribosomal protein P2"/>
    <property type="match status" value="1"/>
</dbReference>